<dbReference type="AlphaFoldDB" id="X1GYJ2"/>
<reference evidence="1" key="1">
    <citation type="journal article" date="2014" name="Front. Microbiol.">
        <title>High frequency of phylogenetically diverse reductive dehalogenase-homologous genes in deep subseafloor sedimentary metagenomes.</title>
        <authorList>
            <person name="Kawai M."/>
            <person name="Futagami T."/>
            <person name="Toyoda A."/>
            <person name="Takaki Y."/>
            <person name="Nishi S."/>
            <person name="Hori S."/>
            <person name="Arai W."/>
            <person name="Tsubouchi T."/>
            <person name="Morono Y."/>
            <person name="Uchiyama I."/>
            <person name="Ito T."/>
            <person name="Fujiyama A."/>
            <person name="Inagaki F."/>
            <person name="Takami H."/>
        </authorList>
    </citation>
    <scope>NUCLEOTIDE SEQUENCE</scope>
    <source>
        <strain evidence="1">Expedition CK06-06</strain>
    </source>
</reference>
<proteinExistence type="predicted"/>
<accession>X1GYJ2</accession>
<name>X1GYJ2_9ZZZZ</name>
<dbReference type="EMBL" id="BARU01017884">
    <property type="protein sequence ID" value="GAH49935.1"/>
    <property type="molecule type" value="Genomic_DNA"/>
</dbReference>
<organism evidence="1">
    <name type="scientific">marine sediment metagenome</name>
    <dbReference type="NCBI Taxonomy" id="412755"/>
    <lineage>
        <taxon>unclassified sequences</taxon>
        <taxon>metagenomes</taxon>
        <taxon>ecological metagenomes</taxon>
    </lineage>
</organism>
<sequence>ILSLKLNKAELALENGAFELVKAYSNDFIEFFIENKKKNENNQML</sequence>
<feature type="non-terminal residue" evidence="1">
    <location>
        <position position="1"/>
    </location>
</feature>
<comment type="caution">
    <text evidence="1">The sequence shown here is derived from an EMBL/GenBank/DDBJ whole genome shotgun (WGS) entry which is preliminary data.</text>
</comment>
<evidence type="ECO:0000313" key="1">
    <source>
        <dbReference type="EMBL" id="GAH49935.1"/>
    </source>
</evidence>
<protein>
    <submittedName>
        <fullName evidence="1">Uncharacterized protein</fullName>
    </submittedName>
</protein>
<gene>
    <name evidence="1" type="ORF">S03H2_29611</name>
</gene>